<dbReference type="GO" id="GO:0005829">
    <property type="term" value="C:cytosol"/>
    <property type="evidence" value="ECO:0007669"/>
    <property type="project" value="TreeGrafter"/>
</dbReference>
<keyword evidence="2" id="KW-0143">Chaperone</keyword>
<reference evidence="5 6" key="1">
    <citation type="journal article" date="2018" name="New Phytol.">
        <title>Phylogenomics of Endogonaceae and evolution of mycorrhizas within Mucoromycota.</title>
        <authorList>
            <person name="Chang Y."/>
            <person name="Desiro A."/>
            <person name="Na H."/>
            <person name="Sandor L."/>
            <person name="Lipzen A."/>
            <person name="Clum A."/>
            <person name="Barry K."/>
            <person name="Grigoriev I.V."/>
            <person name="Martin F.M."/>
            <person name="Stajich J.E."/>
            <person name="Smith M.E."/>
            <person name="Bonito G."/>
            <person name="Spatafora J.W."/>
        </authorList>
    </citation>
    <scope>NUCLEOTIDE SEQUENCE [LARGE SCALE GENOMIC DNA]</scope>
    <source>
        <strain evidence="5 6">AD002</strain>
    </source>
</reference>
<accession>A0A433QCH4</accession>
<keyword evidence="6" id="KW-1185">Reference proteome</keyword>
<evidence type="ECO:0000256" key="3">
    <source>
        <dbReference type="ARBA" id="ARBA00025745"/>
    </source>
</evidence>
<dbReference type="Proteomes" id="UP000274822">
    <property type="component" value="Unassembled WGS sequence"/>
</dbReference>
<dbReference type="PANTHER" id="PTHR12970">
    <property type="entry name" value="PROTEASOME ASSEMBLY CHAPERONE 2"/>
    <property type="match status" value="1"/>
</dbReference>
<dbReference type="InterPro" id="IPR038389">
    <property type="entry name" value="PSMG2_sf"/>
</dbReference>
<comment type="similarity">
    <text evidence="3">Belongs to the PSMG2 family.</text>
</comment>
<dbReference type="InterPro" id="IPR019151">
    <property type="entry name" value="Proteasome_assmbl_chaperone_2"/>
</dbReference>
<dbReference type="GO" id="GO:0043248">
    <property type="term" value="P:proteasome assembly"/>
    <property type="evidence" value="ECO:0007669"/>
    <property type="project" value="TreeGrafter"/>
</dbReference>
<evidence type="ECO:0000256" key="1">
    <source>
        <dbReference type="ARBA" id="ARBA00019186"/>
    </source>
</evidence>
<dbReference type="PANTHER" id="PTHR12970:SF1">
    <property type="entry name" value="PROTEASOME ASSEMBLY CHAPERONE 2"/>
    <property type="match status" value="1"/>
</dbReference>
<dbReference type="Gene3D" id="3.40.50.10900">
    <property type="entry name" value="PAC-like subunit"/>
    <property type="match status" value="1"/>
</dbReference>
<evidence type="ECO:0000256" key="4">
    <source>
        <dbReference type="SAM" id="MobiDB-lite"/>
    </source>
</evidence>
<evidence type="ECO:0000256" key="2">
    <source>
        <dbReference type="ARBA" id="ARBA00023186"/>
    </source>
</evidence>
<feature type="region of interest" description="Disordered" evidence="4">
    <location>
        <begin position="162"/>
        <end position="196"/>
    </location>
</feature>
<evidence type="ECO:0000313" key="6">
    <source>
        <dbReference type="Proteomes" id="UP000274822"/>
    </source>
</evidence>
<feature type="compositionally biased region" description="Low complexity" evidence="4">
    <location>
        <begin position="162"/>
        <end position="181"/>
    </location>
</feature>
<dbReference type="Pfam" id="PF09754">
    <property type="entry name" value="PAC2"/>
    <property type="match status" value="1"/>
</dbReference>
<organism evidence="5 6">
    <name type="scientific">Jimgerdemannia flammicorona</name>
    <dbReference type="NCBI Taxonomy" id="994334"/>
    <lineage>
        <taxon>Eukaryota</taxon>
        <taxon>Fungi</taxon>
        <taxon>Fungi incertae sedis</taxon>
        <taxon>Mucoromycota</taxon>
        <taxon>Mucoromycotina</taxon>
        <taxon>Endogonomycetes</taxon>
        <taxon>Endogonales</taxon>
        <taxon>Endogonaceae</taxon>
        <taxon>Jimgerdemannia</taxon>
    </lineage>
</organism>
<proteinExistence type="inferred from homology"/>
<dbReference type="GO" id="GO:0005634">
    <property type="term" value="C:nucleus"/>
    <property type="evidence" value="ECO:0007669"/>
    <property type="project" value="TreeGrafter"/>
</dbReference>
<sequence>MTQAWTCPLEDSSSRTRAFPPSLPLRAMDTFVPIPSFNPAALAGSTLILPSVSIGNVPQLTTDLLVNTFGLNRVGFLHDETVIPIAGAREETQGAGVTVAIEVFQSADRKWTVVQQRAPLIKVRPNMSVQHDGLVDFFPLSLFSRFDSSIFFIHNRTSAVFLSPTSSPSSKLTTSRRSSCSQAPTPPEGLTSRSQGNAAPPFLRVLYLISIFELINPPPSPFTLPTPNSQPFRLLTHPPTHPLLARAHSLSLPLLEILPPTESDVFLRRLEEQEGKRHPRDEDDETVPEIPGGGAVRALFVALKRTAVPVVAVLVFALEGGAVVGWKPPKSWEGLFGTPFQAELYQ</sequence>
<dbReference type="AlphaFoldDB" id="A0A433QCH4"/>
<comment type="caution">
    <text evidence="5">The sequence shown here is derived from an EMBL/GenBank/DDBJ whole genome shotgun (WGS) entry which is preliminary data.</text>
</comment>
<name>A0A433QCH4_9FUNG</name>
<evidence type="ECO:0000313" key="5">
    <source>
        <dbReference type="EMBL" id="RUS27439.1"/>
    </source>
</evidence>
<gene>
    <name evidence="5" type="ORF">BC938DRAFT_483245</name>
</gene>
<dbReference type="InterPro" id="IPR016562">
    <property type="entry name" value="Proteasome_assmbl_chp_2_euk"/>
</dbReference>
<dbReference type="EMBL" id="RBNJ01008382">
    <property type="protein sequence ID" value="RUS27439.1"/>
    <property type="molecule type" value="Genomic_DNA"/>
</dbReference>
<protein>
    <recommendedName>
        <fullName evidence="1">Proteasome assembly chaperone 2</fullName>
    </recommendedName>
</protein>